<dbReference type="Proteomes" id="UP000595197">
    <property type="component" value="Chromosome"/>
</dbReference>
<keyword evidence="2" id="KW-0812">Transmembrane</keyword>
<keyword evidence="4" id="KW-1185">Reference proteome</keyword>
<dbReference type="EMBL" id="CP067420">
    <property type="protein sequence ID" value="QQP92213.1"/>
    <property type="molecule type" value="Genomic_DNA"/>
</dbReference>
<feature type="coiled-coil region" evidence="1">
    <location>
        <begin position="286"/>
        <end position="313"/>
    </location>
</feature>
<feature type="transmembrane region" description="Helical" evidence="2">
    <location>
        <begin position="214"/>
        <end position="241"/>
    </location>
</feature>
<dbReference type="RefSeq" id="WP_201080895.1">
    <property type="nucleotide sequence ID" value="NZ_CP067420.1"/>
</dbReference>
<sequence length="318" mass="33636">MRNMTVRLKGLSLLMLALAPPAVILGGVVFAGKLVFDAGQATRERIETVVETVNTEIVPRLEAIGRTYGGMADTLDRLNGQIDGVFVKLGSIQDLRIDAGQLGYAGARQIQVPSRTVSFGSGFAKIDVETGKLLNETLPAIRIPDRPVTIPIGPLREAFAPLGPGGPIGRAVQAAQGEIGKAVGEVKKLAEPVGTLVDTAAGWFGPLRQTLATLGFVITAMMSAVVLLIALYVGAGLWLAVRRRAEAAAAYRTGGELGYVLYVHRTLILDGFAQLRGRDPSVRTSTADLNGIVEQLRAEVADLRAELGRTRMSACAAE</sequence>
<protein>
    <submittedName>
        <fullName evidence="3">Uncharacterized protein</fullName>
    </submittedName>
</protein>
<keyword evidence="1" id="KW-0175">Coiled coil</keyword>
<evidence type="ECO:0000256" key="1">
    <source>
        <dbReference type="SAM" id="Coils"/>
    </source>
</evidence>
<keyword evidence="2" id="KW-1133">Transmembrane helix</keyword>
<organism evidence="3 4">
    <name type="scientific">Skermanella cutis</name>
    <dbReference type="NCBI Taxonomy" id="2775420"/>
    <lineage>
        <taxon>Bacteria</taxon>
        <taxon>Pseudomonadati</taxon>
        <taxon>Pseudomonadota</taxon>
        <taxon>Alphaproteobacteria</taxon>
        <taxon>Rhodospirillales</taxon>
        <taxon>Azospirillaceae</taxon>
        <taxon>Skermanella</taxon>
    </lineage>
</organism>
<proteinExistence type="predicted"/>
<evidence type="ECO:0000313" key="4">
    <source>
        <dbReference type="Proteomes" id="UP000595197"/>
    </source>
</evidence>
<name>A0ABX7BDP8_9PROT</name>
<gene>
    <name evidence="3" type="ORF">IGS68_13875</name>
</gene>
<reference evidence="3" key="1">
    <citation type="submission" date="2021-02" db="EMBL/GenBank/DDBJ databases">
        <title>Skermanella TT6 skin isolate.</title>
        <authorList>
            <person name="Lee K."/>
            <person name="Ganzorig M."/>
        </authorList>
    </citation>
    <scope>NUCLEOTIDE SEQUENCE</scope>
    <source>
        <strain evidence="3">TT6</strain>
    </source>
</reference>
<accession>A0ABX7BDP8</accession>
<evidence type="ECO:0000313" key="3">
    <source>
        <dbReference type="EMBL" id="QQP92213.1"/>
    </source>
</evidence>
<evidence type="ECO:0000256" key="2">
    <source>
        <dbReference type="SAM" id="Phobius"/>
    </source>
</evidence>
<keyword evidence="2" id="KW-0472">Membrane</keyword>